<dbReference type="EMBL" id="FNKB01000001">
    <property type="protein sequence ID" value="SDQ07864.1"/>
    <property type="molecule type" value="Genomic_DNA"/>
</dbReference>
<gene>
    <name evidence="2" type="ORF">SAMN04488565_0325</name>
</gene>
<dbReference type="AlphaFoldDB" id="A0A1H0XY86"/>
<accession>A0A1H0XY86</accession>
<keyword evidence="1" id="KW-0812">Transmembrane</keyword>
<reference evidence="2 3" key="1">
    <citation type="submission" date="2016-10" db="EMBL/GenBank/DDBJ databases">
        <authorList>
            <person name="de Groot N.N."/>
        </authorList>
    </citation>
    <scope>NUCLEOTIDE SEQUENCE [LARGE SCALE GENOMIC DNA]</scope>
    <source>
        <strain evidence="2 3">DSM 22788</strain>
    </source>
</reference>
<evidence type="ECO:0000256" key="1">
    <source>
        <dbReference type="SAM" id="Phobius"/>
    </source>
</evidence>
<keyword evidence="1" id="KW-0472">Membrane</keyword>
<organism evidence="2 3">
    <name type="scientific">Leucobacter chromiiresistens</name>
    <dbReference type="NCBI Taxonomy" id="1079994"/>
    <lineage>
        <taxon>Bacteria</taxon>
        <taxon>Bacillati</taxon>
        <taxon>Actinomycetota</taxon>
        <taxon>Actinomycetes</taxon>
        <taxon>Micrococcales</taxon>
        <taxon>Microbacteriaceae</taxon>
        <taxon>Leucobacter</taxon>
    </lineage>
</organism>
<evidence type="ECO:0000313" key="2">
    <source>
        <dbReference type="EMBL" id="SDQ07864.1"/>
    </source>
</evidence>
<keyword evidence="1" id="KW-1133">Transmembrane helix</keyword>
<protein>
    <submittedName>
        <fullName evidence="2">Uncharacterized protein</fullName>
    </submittedName>
</protein>
<dbReference type="eggNOG" id="ENOG5030PZ5">
    <property type="taxonomic scope" value="Bacteria"/>
</dbReference>
<sequence>MHLIALTLGTASVVAAFTLPGGLLSYLVSAAVSLIAAAYCHRAVARPGDLLWTAITGMVLSYLMLLLSLGLLIVRLTRVFMGL</sequence>
<proteinExistence type="predicted"/>
<feature type="transmembrane region" description="Helical" evidence="1">
    <location>
        <begin position="51"/>
        <end position="74"/>
    </location>
</feature>
<name>A0A1H0XY86_9MICO</name>
<dbReference type="Proteomes" id="UP000182690">
    <property type="component" value="Unassembled WGS sequence"/>
</dbReference>
<evidence type="ECO:0000313" key="3">
    <source>
        <dbReference type="Proteomes" id="UP000182690"/>
    </source>
</evidence>
<dbReference type="STRING" id="1079994.SAMN04488565_0325"/>